<evidence type="ECO:0000313" key="3">
    <source>
        <dbReference type="Proteomes" id="UP000507222"/>
    </source>
</evidence>
<evidence type="ECO:0000256" key="1">
    <source>
        <dbReference type="SAM" id="MobiDB-lite"/>
    </source>
</evidence>
<feature type="compositionally biased region" description="Basic and acidic residues" evidence="1">
    <location>
        <begin position="20"/>
        <end position="53"/>
    </location>
</feature>
<dbReference type="Proteomes" id="UP000507222">
    <property type="component" value="Unassembled WGS sequence"/>
</dbReference>
<proteinExistence type="predicted"/>
<feature type="region of interest" description="Disordered" evidence="1">
    <location>
        <begin position="1"/>
        <end position="53"/>
    </location>
</feature>
<evidence type="ECO:0008006" key="4">
    <source>
        <dbReference type="Google" id="ProtNLM"/>
    </source>
</evidence>
<organism evidence="2 3">
    <name type="scientific">Prunus armeniaca</name>
    <name type="common">Apricot</name>
    <name type="synonym">Armeniaca vulgaris</name>
    <dbReference type="NCBI Taxonomy" id="36596"/>
    <lineage>
        <taxon>Eukaryota</taxon>
        <taxon>Viridiplantae</taxon>
        <taxon>Streptophyta</taxon>
        <taxon>Embryophyta</taxon>
        <taxon>Tracheophyta</taxon>
        <taxon>Spermatophyta</taxon>
        <taxon>Magnoliopsida</taxon>
        <taxon>eudicotyledons</taxon>
        <taxon>Gunneridae</taxon>
        <taxon>Pentapetalae</taxon>
        <taxon>rosids</taxon>
        <taxon>fabids</taxon>
        <taxon>Rosales</taxon>
        <taxon>Rosaceae</taxon>
        <taxon>Amygdaloideae</taxon>
        <taxon>Amygdaleae</taxon>
        <taxon>Prunus</taxon>
    </lineage>
</organism>
<name>A0A6J5UAA0_PRUAR</name>
<dbReference type="AlphaFoldDB" id="A0A6J5UAA0"/>
<dbReference type="EMBL" id="CAEKDK010000003">
    <property type="protein sequence ID" value="CAB4273271.1"/>
    <property type="molecule type" value="Genomic_DNA"/>
</dbReference>
<sequence length="200" mass="22498">MSNVERQIARQKSATQKIQFGEKKNDKKSTKGESKENEKGQSKDPPKKLTLKERKEVKYSFDDDVVEEIFDQFLASKAITLSESKRPTKANKTNDPRYCRYHRLVSHTLKDCYILKDKIQELLNNGGLEIDSSSQHHSAAANMIEEKLTPITALLDGVKFAGINSDNEGTIVHVCLKAPQSNNLQIPTLHELMAASSLEI</sequence>
<protein>
    <recommendedName>
        <fullName evidence="4">Retrotransposon gag protein</fullName>
    </recommendedName>
</protein>
<reference evidence="2 3" key="1">
    <citation type="submission" date="2020-05" db="EMBL/GenBank/DDBJ databases">
        <authorList>
            <person name="Campoy J."/>
            <person name="Schneeberger K."/>
            <person name="Spophaly S."/>
        </authorList>
    </citation>
    <scope>NUCLEOTIDE SEQUENCE [LARGE SCALE GENOMIC DNA]</scope>
    <source>
        <strain evidence="2">PruArmRojPasFocal</strain>
    </source>
</reference>
<gene>
    <name evidence="2" type="ORF">CURHAP_LOCUS20660</name>
</gene>
<evidence type="ECO:0000313" key="2">
    <source>
        <dbReference type="EMBL" id="CAB4273271.1"/>
    </source>
</evidence>
<feature type="compositionally biased region" description="Polar residues" evidence="1">
    <location>
        <begin position="1"/>
        <end position="18"/>
    </location>
</feature>
<accession>A0A6J5UAA0</accession>